<keyword evidence="2" id="KW-1185">Reference proteome</keyword>
<name>A0A5C3EEI9_9BASI</name>
<accession>A0A5C3EEI9</accession>
<organism evidence="1 2">
    <name type="scientific">Ustilago trichophora</name>
    <dbReference type="NCBI Taxonomy" id="86804"/>
    <lineage>
        <taxon>Eukaryota</taxon>
        <taxon>Fungi</taxon>
        <taxon>Dikarya</taxon>
        <taxon>Basidiomycota</taxon>
        <taxon>Ustilaginomycotina</taxon>
        <taxon>Ustilaginomycetes</taxon>
        <taxon>Ustilaginales</taxon>
        <taxon>Ustilaginaceae</taxon>
        <taxon>Ustilago</taxon>
    </lineage>
</organism>
<proteinExistence type="predicted"/>
<protein>
    <recommendedName>
        <fullName evidence="3">Retrotransposon gag domain-containing protein</fullName>
    </recommendedName>
</protein>
<evidence type="ECO:0008006" key="3">
    <source>
        <dbReference type="Google" id="ProtNLM"/>
    </source>
</evidence>
<evidence type="ECO:0000313" key="2">
    <source>
        <dbReference type="Proteomes" id="UP000324022"/>
    </source>
</evidence>
<dbReference type="EMBL" id="OOIN01000026">
    <property type="protein sequence ID" value="SPO29053.1"/>
    <property type="molecule type" value="Genomic_DNA"/>
</dbReference>
<evidence type="ECO:0000313" key="1">
    <source>
        <dbReference type="EMBL" id="SPO29053.1"/>
    </source>
</evidence>
<dbReference type="AlphaFoldDB" id="A0A5C3EEI9"/>
<gene>
    <name evidence="1" type="ORF">UTRI_05627</name>
</gene>
<sequence length="197" mass="23078">MSAQSPQDRAAFTKLSFLPDLKTFHGTPSEEIVVWLLRMKQYFKLINLDRDKWVYAASMYLEDGAAIWYYLFALPYDAANSISWDNFESAIKMRYRFGPFESSLLPSFGQKTSCESVRDYLEQWERYRVRRPNDDLSKLLLPFSSRLPSHTRDQLIANAPQTFMEMINRTVLSEFSDTRSFPELNLFFDTEPTCTPS</sequence>
<reference evidence="1 2" key="1">
    <citation type="submission" date="2018-03" db="EMBL/GenBank/DDBJ databases">
        <authorList>
            <person name="Guldener U."/>
        </authorList>
    </citation>
    <scope>NUCLEOTIDE SEQUENCE [LARGE SCALE GENOMIC DNA]</scope>
    <source>
        <strain evidence="1 2">NBRC100155</strain>
    </source>
</reference>
<dbReference type="Proteomes" id="UP000324022">
    <property type="component" value="Unassembled WGS sequence"/>
</dbReference>